<dbReference type="RefSeq" id="WP_307240502.1">
    <property type="nucleotide sequence ID" value="NZ_JAUSUZ010000001.1"/>
</dbReference>
<protein>
    <submittedName>
        <fullName evidence="1">Uncharacterized protein</fullName>
    </submittedName>
</protein>
<name>A0AAE3W094_9ACTN</name>
<accession>A0AAE3W094</accession>
<comment type="caution">
    <text evidence="1">The sequence shown here is derived from an EMBL/GenBank/DDBJ whole genome shotgun (WGS) entry which is preliminary data.</text>
</comment>
<keyword evidence="2" id="KW-1185">Reference proteome</keyword>
<dbReference type="AlphaFoldDB" id="A0AAE3W094"/>
<proteinExistence type="predicted"/>
<evidence type="ECO:0000313" key="2">
    <source>
        <dbReference type="Proteomes" id="UP001240236"/>
    </source>
</evidence>
<gene>
    <name evidence="1" type="ORF">J2S42_003536</name>
</gene>
<sequence length="216" mass="24032">MSEESIIAIVAAAVSALAALLALWQARSARAQAVWAGRQARAAEEANRLLLEQLTRQDLEAGSTARERERQAVMRLAQSANLVMHDEITWVQDWTADTLTDATLHVFRLRFDRYLGDLMEGRANATSDTSVSAVDVIEAAVDEVQRLRKSVTSSHRAMQTGSDVQDRARMVASQIRERLGHVEQMQWLTAQLAAPHRGILAEAIREHLRKNDPSSQ</sequence>
<reference evidence="1 2" key="1">
    <citation type="submission" date="2023-07" db="EMBL/GenBank/DDBJ databases">
        <title>Sequencing the genomes of 1000 actinobacteria strains.</title>
        <authorList>
            <person name="Klenk H.-P."/>
        </authorList>
    </citation>
    <scope>NUCLEOTIDE SEQUENCE [LARGE SCALE GENOMIC DNA]</scope>
    <source>
        <strain evidence="1 2">DSM 44709</strain>
    </source>
</reference>
<dbReference type="EMBL" id="JAUSUZ010000001">
    <property type="protein sequence ID" value="MDQ0366867.1"/>
    <property type="molecule type" value="Genomic_DNA"/>
</dbReference>
<evidence type="ECO:0000313" key="1">
    <source>
        <dbReference type="EMBL" id="MDQ0366867.1"/>
    </source>
</evidence>
<dbReference type="Proteomes" id="UP001240236">
    <property type="component" value="Unassembled WGS sequence"/>
</dbReference>
<organism evidence="1 2">
    <name type="scientific">Catenuloplanes indicus</name>
    <dbReference type="NCBI Taxonomy" id="137267"/>
    <lineage>
        <taxon>Bacteria</taxon>
        <taxon>Bacillati</taxon>
        <taxon>Actinomycetota</taxon>
        <taxon>Actinomycetes</taxon>
        <taxon>Micromonosporales</taxon>
        <taxon>Micromonosporaceae</taxon>
        <taxon>Catenuloplanes</taxon>
    </lineage>
</organism>